<protein>
    <submittedName>
        <fullName evidence="2">Uncharacterized protein</fullName>
    </submittedName>
</protein>
<organism evidence="2">
    <name type="scientific">Sesamum radiatum</name>
    <name type="common">Black benniseed</name>
    <dbReference type="NCBI Taxonomy" id="300843"/>
    <lineage>
        <taxon>Eukaryota</taxon>
        <taxon>Viridiplantae</taxon>
        <taxon>Streptophyta</taxon>
        <taxon>Embryophyta</taxon>
        <taxon>Tracheophyta</taxon>
        <taxon>Spermatophyta</taxon>
        <taxon>Magnoliopsida</taxon>
        <taxon>eudicotyledons</taxon>
        <taxon>Gunneridae</taxon>
        <taxon>Pentapetalae</taxon>
        <taxon>asterids</taxon>
        <taxon>lamiids</taxon>
        <taxon>Lamiales</taxon>
        <taxon>Pedaliaceae</taxon>
        <taxon>Sesamum</taxon>
    </lineage>
</organism>
<accession>A0AAW2TZY3</accession>
<feature type="transmembrane region" description="Helical" evidence="1">
    <location>
        <begin position="12"/>
        <end position="31"/>
    </location>
</feature>
<dbReference type="AlphaFoldDB" id="A0AAW2TZY3"/>
<gene>
    <name evidence="2" type="ORF">Sradi_1841000</name>
</gene>
<comment type="caution">
    <text evidence="2">The sequence shown here is derived from an EMBL/GenBank/DDBJ whole genome shotgun (WGS) entry which is preliminary data.</text>
</comment>
<reference evidence="2" key="1">
    <citation type="submission" date="2020-06" db="EMBL/GenBank/DDBJ databases">
        <authorList>
            <person name="Li T."/>
            <person name="Hu X."/>
            <person name="Zhang T."/>
            <person name="Song X."/>
            <person name="Zhang H."/>
            <person name="Dai N."/>
            <person name="Sheng W."/>
            <person name="Hou X."/>
            <person name="Wei L."/>
        </authorList>
    </citation>
    <scope>NUCLEOTIDE SEQUENCE</scope>
    <source>
        <strain evidence="2">G02</strain>
        <tissue evidence="2">Leaf</tissue>
    </source>
</reference>
<sequence>MGGVSDKRRQICSYVFGVLVVVGFGFFVAAAHQCSHGHHHHHHHDHLHDEDVGLAKEMKRQQVLLPEEMAEEEDLKMMWAHDDHDHDFELVHGGHKHGGHVELSGLCMSFFTIKFPSLIWCLCLFKYLDVISLALFLLNNLDDHVSF</sequence>
<feature type="transmembrane region" description="Helical" evidence="1">
    <location>
        <begin position="117"/>
        <end position="138"/>
    </location>
</feature>
<keyword evidence="1" id="KW-1133">Transmembrane helix</keyword>
<proteinExistence type="predicted"/>
<evidence type="ECO:0000313" key="2">
    <source>
        <dbReference type="EMBL" id="KAL0409066.1"/>
    </source>
</evidence>
<reference evidence="2" key="2">
    <citation type="journal article" date="2024" name="Plant">
        <title>Genomic evolution and insights into agronomic trait innovations of Sesamum species.</title>
        <authorList>
            <person name="Miao H."/>
            <person name="Wang L."/>
            <person name="Qu L."/>
            <person name="Liu H."/>
            <person name="Sun Y."/>
            <person name="Le M."/>
            <person name="Wang Q."/>
            <person name="Wei S."/>
            <person name="Zheng Y."/>
            <person name="Lin W."/>
            <person name="Duan Y."/>
            <person name="Cao H."/>
            <person name="Xiong S."/>
            <person name="Wang X."/>
            <person name="Wei L."/>
            <person name="Li C."/>
            <person name="Ma Q."/>
            <person name="Ju M."/>
            <person name="Zhao R."/>
            <person name="Li G."/>
            <person name="Mu C."/>
            <person name="Tian Q."/>
            <person name="Mei H."/>
            <person name="Zhang T."/>
            <person name="Gao T."/>
            <person name="Zhang H."/>
        </authorList>
    </citation>
    <scope>NUCLEOTIDE SEQUENCE</scope>
    <source>
        <strain evidence="2">G02</strain>
    </source>
</reference>
<evidence type="ECO:0000256" key="1">
    <source>
        <dbReference type="SAM" id="Phobius"/>
    </source>
</evidence>
<keyword evidence="1" id="KW-0812">Transmembrane</keyword>
<keyword evidence="1" id="KW-0472">Membrane</keyword>
<name>A0AAW2TZY3_SESRA</name>
<dbReference type="EMBL" id="JACGWJ010000007">
    <property type="protein sequence ID" value="KAL0409066.1"/>
    <property type="molecule type" value="Genomic_DNA"/>
</dbReference>